<name>A0ABN7SZ47_OIKDI</name>
<reference evidence="1 2" key="1">
    <citation type="submission" date="2021-04" db="EMBL/GenBank/DDBJ databases">
        <authorList>
            <person name="Bliznina A."/>
        </authorList>
    </citation>
    <scope>NUCLEOTIDE SEQUENCE [LARGE SCALE GENOMIC DNA]</scope>
</reference>
<dbReference type="Gene3D" id="1.10.20.140">
    <property type="match status" value="1"/>
</dbReference>
<keyword evidence="2" id="KW-1185">Reference proteome</keyword>
<dbReference type="Proteomes" id="UP001158576">
    <property type="component" value="Chromosome 1"/>
</dbReference>
<protein>
    <submittedName>
        <fullName evidence="1">Oidioi.mRNA.OKI2018_I69.chr1.g3293.t1.cds</fullName>
    </submittedName>
</protein>
<gene>
    <name evidence="1" type="ORF">OKIOD_LOCUS12058</name>
</gene>
<dbReference type="InterPro" id="IPR027417">
    <property type="entry name" value="P-loop_NTPase"/>
</dbReference>
<proteinExistence type="predicted"/>
<evidence type="ECO:0000313" key="1">
    <source>
        <dbReference type="EMBL" id="CAG5107383.1"/>
    </source>
</evidence>
<dbReference type="Pfam" id="PF01715">
    <property type="entry name" value="IPPT"/>
    <property type="match status" value="1"/>
</dbReference>
<sequence>MDEIELIRSSSLDSTEQESNLSDLLKRLDPEAYKLVWNNPKKIGTYLESYASHESIIERNKNSKVVHEDTLIFWISSDRKVLNERIDKRADGMVTKGLLEEIKQFEEKYGVVMGSSKYIVIKDENLSRPK</sequence>
<dbReference type="Gene3D" id="3.40.50.300">
    <property type="entry name" value="P-loop containing nucleotide triphosphate hydrolases"/>
    <property type="match status" value="1"/>
</dbReference>
<accession>A0ABN7SZ47</accession>
<evidence type="ECO:0000313" key="2">
    <source>
        <dbReference type="Proteomes" id="UP001158576"/>
    </source>
</evidence>
<dbReference type="EMBL" id="OU015566">
    <property type="protein sequence ID" value="CAG5107383.1"/>
    <property type="molecule type" value="Genomic_DNA"/>
</dbReference>
<organism evidence="1 2">
    <name type="scientific">Oikopleura dioica</name>
    <name type="common">Tunicate</name>
    <dbReference type="NCBI Taxonomy" id="34765"/>
    <lineage>
        <taxon>Eukaryota</taxon>
        <taxon>Metazoa</taxon>
        <taxon>Chordata</taxon>
        <taxon>Tunicata</taxon>
        <taxon>Appendicularia</taxon>
        <taxon>Copelata</taxon>
        <taxon>Oikopleuridae</taxon>
        <taxon>Oikopleura</taxon>
    </lineage>
</organism>